<dbReference type="Proteomes" id="UP000694865">
    <property type="component" value="Unplaced"/>
</dbReference>
<dbReference type="RefSeq" id="XP_006811315.1">
    <property type="nucleotide sequence ID" value="XM_006811252.1"/>
</dbReference>
<feature type="domain" description="IPT/TIG" evidence="4">
    <location>
        <begin position="500"/>
        <end position="588"/>
    </location>
</feature>
<evidence type="ECO:0000259" key="3">
    <source>
        <dbReference type="SMART" id="SM00423"/>
    </source>
</evidence>
<name>A0ABM0LU74_SACKO</name>
<evidence type="ECO:0000259" key="4">
    <source>
        <dbReference type="SMART" id="SM00429"/>
    </source>
</evidence>
<organism evidence="5 6">
    <name type="scientific">Saccoglossus kowalevskii</name>
    <name type="common">Acorn worm</name>
    <dbReference type="NCBI Taxonomy" id="10224"/>
    <lineage>
        <taxon>Eukaryota</taxon>
        <taxon>Metazoa</taxon>
        <taxon>Hemichordata</taxon>
        <taxon>Enteropneusta</taxon>
        <taxon>Harrimaniidae</taxon>
        <taxon>Saccoglossus</taxon>
    </lineage>
</organism>
<sequence length="774" mass="86032">MSMFSPNIECSLYSDCPLSQQSSRWLDVFSDDMCVNITSIEPMTSIAITVRNQIALSVTELPDEHDITPAYHCMFGIRFITPADQAGNVLTCDTPPTDMRPNIQNGQDSVAVQLSVKSVETTKEFVHTEFYFFDCSAHNSCTECVSSNWACDWCVYENKCTHVSSICAEDDSSTIVVGENNIFGSSGRRGRHYCPYIEQQSDKVLVHVGLTVSLVVKAFNIPDLKYHYIADTQELNVSLIVQWNDNYIIDDIYGYIVTLYDCSVGRLDCNECLSTVTSREELQCGWCVSYNSCQIEQHCDYDWLPQDTTHNCDDPVIHEIWPSSGSFEGGTDIVISGSNLGKTYSHIDNVHIGGRNCVLVEDKYTVSRSVECTTDSADVDMSGKISVIVIGNDGTLQTGVSGSSIQFTWRKQIPSDFIPKIGPKAGGTRIVITGKYMNAGRNITAYIDGALCTVKSDLVNSTSIACISPPHQQTDSATITVYFDGAARPINGITYEYTENPTVLSISKEESMFSGGRQVSVYGTNFGSIQEPKLIIYIYQEAYTSDPCEVLFDTSMICITPYVPYPPSTQLNKMRSDESSQSKRSTCDGTCVDVTIGFIMDSVHELRSLPQLYFKMYMNPVYFRFENEGHINHFEGEQIYIKGMNLDLASTSDEVTVYIGTEICNVTSIGNTILYCIPPESQPRGVDINGTATNNNLPEVMVVVGNLEFFIGYLSYIDQTSSANIILIVVSLSIVASLLLIVIVVIIMYKHQHNSRERRISDLRTNVLNMDSKH</sequence>
<dbReference type="InterPro" id="IPR031148">
    <property type="entry name" value="Plexin"/>
</dbReference>
<feature type="domain" description="PSI" evidence="3">
    <location>
        <begin position="134"/>
        <end position="173"/>
    </location>
</feature>
<proteinExistence type="predicted"/>
<dbReference type="InterPro" id="IPR013783">
    <property type="entry name" value="Ig-like_fold"/>
</dbReference>
<feature type="domain" description="IPT/TIG" evidence="4">
    <location>
        <begin position="411"/>
        <end position="498"/>
    </location>
</feature>
<dbReference type="InterPro" id="IPR016201">
    <property type="entry name" value="PSI"/>
</dbReference>
<dbReference type="Pfam" id="PF17960">
    <property type="entry name" value="TIG_plexin"/>
    <property type="match status" value="1"/>
</dbReference>
<evidence type="ECO:0000313" key="5">
    <source>
        <dbReference type="Proteomes" id="UP000694865"/>
    </source>
</evidence>
<dbReference type="SMART" id="SM00423">
    <property type="entry name" value="PSI"/>
    <property type="match status" value="2"/>
</dbReference>
<keyword evidence="2" id="KW-0812">Transmembrane</keyword>
<keyword evidence="5" id="KW-1185">Reference proteome</keyword>
<dbReference type="InterPro" id="IPR041019">
    <property type="entry name" value="TIG1_plexin"/>
</dbReference>
<accession>A0ABM0LU74</accession>
<keyword evidence="2" id="KW-1133">Transmembrane helix</keyword>
<dbReference type="Pfam" id="PF01833">
    <property type="entry name" value="TIG"/>
    <property type="match status" value="3"/>
</dbReference>
<dbReference type="Gene3D" id="2.60.40.10">
    <property type="entry name" value="Immunoglobulins"/>
    <property type="match status" value="5"/>
</dbReference>
<evidence type="ECO:0000313" key="6">
    <source>
        <dbReference type="RefSeq" id="XP_006811315.1"/>
    </source>
</evidence>
<keyword evidence="1" id="KW-0325">Glycoprotein</keyword>
<evidence type="ECO:0000256" key="2">
    <source>
        <dbReference type="SAM" id="Phobius"/>
    </source>
</evidence>
<dbReference type="CDD" id="cd00603">
    <property type="entry name" value="IPT_PCSR"/>
    <property type="match status" value="1"/>
</dbReference>
<dbReference type="SUPFAM" id="SSF81296">
    <property type="entry name" value="E set domains"/>
    <property type="match status" value="4"/>
</dbReference>
<dbReference type="InterPro" id="IPR014756">
    <property type="entry name" value="Ig_E-set"/>
</dbReference>
<dbReference type="PANTHER" id="PTHR22625:SF44">
    <property type="entry name" value="PLEXIN-B"/>
    <property type="match status" value="1"/>
</dbReference>
<dbReference type="SMART" id="SM00429">
    <property type="entry name" value="IPT"/>
    <property type="match status" value="3"/>
</dbReference>
<keyword evidence="2" id="KW-0472">Membrane</keyword>
<reference evidence="6" key="1">
    <citation type="submission" date="2025-08" db="UniProtKB">
        <authorList>
            <consortium name="RefSeq"/>
        </authorList>
    </citation>
    <scope>IDENTIFICATION</scope>
    <source>
        <tissue evidence="6">Testes</tissue>
    </source>
</reference>
<gene>
    <name evidence="6" type="primary">LOC102809696</name>
</gene>
<feature type="domain" description="PSI" evidence="3">
    <location>
        <begin position="261"/>
        <end position="313"/>
    </location>
</feature>
<feature type="transmembrane region" description="Helical" evidence="2">
    <location>
        <begin position="725"/>
        <end position="749"/>
    </location>
</feature>
<evidence type="ECO:0000256" key="1">
    <source>
        <dbReference type="ARBA" id="ARBA00023180"/>
    </source>
</evidence>
<protein>
    <submittedName>
        <fullName evidence="6">Plexin-B-like</fullName>
    </submittedName>
</protein>
<dbReference type="PANTHER" id="PTHR22625">
    <property type="entry name" value="PLEXIN"/>
    <property type="match status" value="1"/>
</dbReference>
<dbReference type="Pfam" id="PF24479">
    <property type="entry name" value="PSI_PlexinA-B"/>
    <property type="match status" value="1"/>
</dbReference>
<feature type="domain" description="IPT/TIG" evidence="4">
    <location>
        <begin position="314"/>
        <end position="400"/>
    </location>
</feature>
<dbReference type="GeneID" id="102809696"/>
<dbReference type="InterPro" id="IPR002909">
    <property type="entry name" value="IPT_dom"/>
</dbReference>